<reference evidence="1" key="1">
    <citation type="submission" date="2022-05" db="EMBL/GenBank/DDBJ databases">
        <title>A methanotrophic Mycobacterium dominates a cave microbial ecosystem.</title>
        <authorList>
            <person name="Van Spanning R.J.M."/>
            <person name="Guan Q."/>
            <person name="Melkonian C."/>
            <person name="Gallant J."/>
            <person name="Polerecky L."/>
            <person name="Flot J.-F."/>
            <person name="Brandt B.W."/>
            <person name="Braster M."/>
            <person name="Iturbe Espinoza P."/>
            <person name="Aerts J."/>
            <person name="Meima-Franke M."/>
            <person name="Piersma S.R."/>
            <person name="Bunduc C."/>
            <person name="Ummels R."/>
            <person name="Pain A."/>
            <person name="Fleming E.J."/>
            <person name="van der Wel N."/>
            <person name="Gherman V.D."/>
            <person name="Sarbu S.M."/>
            <person name="Bodelier P.L.E."/>
            <person name="Bitter W."/>
        </authorList>
    </citation>
    <scope>NUCLEOTIDE SEQUENCE</scope>
    <source>
        <strain evidence="1">Sulfur Cave</strain>
    </source>
</reference>
<organism evidence="1 2">
    <name type="scientific">Candidatus Mycobacterium methanotrophicum</name>
    <dbReference type="NCBI Taxonomy" id="2943498"/>
    <lineage>
        <taxon>Bacteria</taxon>
        <taxon>Bacillati</taxon>
        <taxon>Actinomycetota</taxon>
        <taxon>Actinomycetes</taxon>
        <taxon>Mycobacteriales</taxon>
        <taxon>Mycobacteriaceae</taxon>
        <taxon>Mycobacterium</taxon>
    </lineage>
</organism>
<dbReference type="RefSeq" id="WP_219068417.1">
    <property type="nucleotide sequence ID" value="NZ_CAJUXY010000037.1"/>
</dbReference>
<dbReference type="EMBL" id="CP097320">
    <property type="protein sequence ID" value="UQX11409.1"/>
    <property type="molecule type" value="Genomic_DNA"/>
</dbReference>
<sequence>MGKKAEVIDIVADELALSLVGWQVEDAQARLVTESHDRTDHEQQVAFSATLRFLSEDWSDRFKDSDGDNYAPEVFLTLNRRDTPAPSSNYRWVVLEKIKKAKKGLIRVSAQSDTWTCHAPLTAKNIDLRLTAYDLAEVSDVYINSKLSLTCPTTTPLEIIVVEETSADAPRTKVFVANAYVSKGDYRSTLTVHTEGTFEFGSAEDLLKAYLDQCAWEDPKSTVKDSAPFQVNLPEIRFEILDDTGFLLDDRTCRFYGHIPVDGQGNVPRRQPRWIDRNVLNISDLPGDPHRVVVRVTDGDE</sequence>
<accession>A0ABY4QNP7</accession>
<keyword evidence="2" id="KW-1185">Reference proteome</keyword>
<gene>
    <name evidence="1" type="ORF">M5I08_02480</name>
</gene>
<evidence type="ECO:0000313" key="2">
    <source>
        <dbReference type="Proteomes" id="UP001056610"/>
    </source>
</evidence>
<name>A0ABY4QNP7_9MYCO</name>
<protein>
    <submittedName>
        <fullName evidence="1">Uncharacterized protein</fullName>
    </submittedName>
</protein>
<dbReference type="Proteomes" id="UP001056610">
    <property type="component" value="Chromosome"/>
</dbReference>
<proteinExistence type="predicted"/>
<evidence type="ECO:0000313" key="1">
    <source>
        <dbReference type="EMBL" id="UQX11409.1"/>
    </source>
</evidence>